<evidence type="ECO:0000256" key="9">
    <source>
        <dbReference type="RuleBase" id="RU362028"/>
    </source>
</evidence>
<dbReference type="PROSITE" id="PS01129">
    <property type="entry name" value="PSI_RLU"/>
    <property type="match status" value="1"/>
</dbReference>
<dbReference type="InterPro" id="IPR020103">
    <property type="entry name" value="PsdUridine_synth_cat_dom_sf"/>
</dbReference>
<comment type="catalytic activity">
    <reaction evidence="9">
        <text>a uridine in RNA = a pseudouridine in RNA</text>
        <dbReference type="Rhea" id="RHEA:48348"/>
        <dbReference type="Rhea" id="RHEA-COMP:12068"/>
        <dbReference type="Rhea" id="RHEA-COMP:12069"/>
        <dbReference type="ChEBI" id="CHEBI:65314"/>
        <dbReference type="ChEBI" id="CHEBI:65315"/>
    </reaction>
</comment>
<keyword evidence="13" id="KW-1185">Reference proteome</keyword>
<dbReference type="Gene3D" id="3.10.290.10">
    <property type="entry name" value="RNA-binding S4 domain"/>
    <property type="match status" value="1"/>
</dbReference>
<comment type="similarity">
    <text evidence="3 9">Belongs to the pseudouridine synthase RluA family.</text>
</comment>
<comment type="function">
    <text evidence="2">Responsible for synthesis of pseudouridine from uracil at positions 955, 2504 and 2580 in 23S ribosomal RNA.</text>
</comment>
<dbReference type="EMBL" id="JAKLJA010000010">
    <property type="protein sequence ID" value="MCG5074593.1"/>
    <property type="molecule type" value="Genomic_DNA"/>
</dbReference>
<dbReference type="CDD" id="cd02869">
    <property type="entry name" value="PseudoU_synth_RluA_like"/>
    <property type="match status" value="1"/>
</dbReference>
<dbReference type="GO" id="GO:0003723">
    <property type="term" value="F:RNA binding"/>
    <property type="evidence" value="ECO:0007669"/>
    <property type="project" value="UniProtKB-KW"/>
</dbReference>
<dbReference type="RefSeq" id="WP_238464463.1">
    <property type="nucleotide sequence ID" value="NZ_JAKLJA010000010.1"/>
</dbReference>
<feature type="domain" description="RNA-binding S4" evidence="11">
    <location>
        <begin position="29"/>
        <end position="88"/>
    </location>
</feature>
<dbReference type="Pfam" id="PF01479">
    <property type="entry name" value="S4"/>
    <property type="match status" value="1"/>
</dbReference>
<dbReference type="EC" id="5.4.99.-" evidence="9"/>
<gene>
    <name evidence="12" type="ORF">L5014_14675</name>
</gene>
<evidence type="ECO:0000256" key="8">
    <source>
        <dbReference type="PROSITE-ProRule" id="PRU00182"/>
    </source>
</evidence>
<dbReference type="SUPFAM" id="SSF55120">
    <property type="entry name" value="Pseudouridine synthase"/>
    <property type="match status" value="1"/>
</dbReference>
<dbReference type="InterPro" id="IPR002942">
    <property type="entry name" value="S4_RNA-bd"/>
</dbReference>
<evidence type="ECO:0000256" key="5">
    <source>
        <dbReference type="ARBA" id="ARBA00022884"/>
    </source>
</evidence>
<dbReference type="AlphaFoldDB" id="A0A9X1RNB4"/>
<comment type="catalytic activity">
    <reaction evidence="1">
        <text>uridine(955/2504/2580) in 23S rRNA = pseudouridine(955/2504/2580) in 23S rRNA</text>
        <dbReference type="Rhea" id="RHEA:42528"/>
        <dbReference type="Rhea" id="RHEA-COMP:10099"/>
        <dbReference type="Rhea" id="RHEA-COMP:10100"/>
        <dbReference type="ChEBI" id="CHEBI:65314"/>
        <dbReference type="ChEBI" id="CHEBI:65315"/>
        <dbReference type="EC" id="5.4.99.24"/>
    </reaction>
</comment>
<evidence type="ECO:0000256" key="10">
    <source>
        <dbReference type="SAM" id="MobiDB-lite"/>
    </source>
</evidence>
<dbReference type="Pfam" id="PF00849">
    <property type="entry name" value="PseudoU_synth_2"/>
    <property type="match status" value="1"/>
</dbReference>
<feature type="active site" evidence="7">
    <location>
        <position position="150"/>
    </location>
</feature>
<dbReference type="InterPro" id="IPR006224">
    <property type="entry name" value="PsdUridine_synth_RluA-like_CS"/>
</dbReference>
<evidence type="ECO:0000259" key="11">
    <source>
        <dbReference type="SMART" id="SM00363"/>
    </source>
</evidence>
<dbReference type="GO" id="GO:0160141">
    <property type="term" value="F:23S rRNA pseudouridine(955/2504/2580) synthase activity"/>
    <property type="evidence" value="ECO:0007669"/>
    <property type="project" value="UniProtKB-EC"/>
</dbReference>
<dbReference type="GO" id="GO:0000455">
    <property type="term" value="P:enzyme-directed rRNA pseudouridine synthesis"/>
    <property type="evidence" value="ECO:0007669"/>
    <property type="project" value="TreeGrafter"/>
</dbReference>
<evidence type="ECO:0000256" key="1">
    <source>
        <dbReference type="ARBA" id="ARBA00000381"/>
    </source>
</evidence>
<sequence>MKGLGKISQNQVASDQVSFVEIDEGSAGQRIDNFLLRVCKGVPKSHIYRILRSGEVRVNKGRIDAQYRLEMGDVVRVPPMRVAQPNEPVGAAPVPAANFSVLYEDEALLVIDKPAGVAVHGGSGVAFGVIEQLREARPHGKFLELVHRLDRETSGVLMLAKKRAALVGLHEQMRDSKTDKRYYACVHGEWASDWGRRRAVKEPLHKYLTPEGERRVRVQPDGQPSHTVFNLVERWPGYALVEAELKTGRTHQIRVHLAHLGLPIVGDAKYGDFALNKALARNGAKPGVKRMFLHAHRLKLTHPITGAPLQFEAPLPPELRRFVGELRAQREAAGEGAGQAADESGGHAAAQPE</sequence>
<dbReference type="PANTHER" id="PTHR21600:SF92">
    <property type="entry name" value="RIBOSOMAL LARGE SUBUNIT PSEUDOURIDINE SYNTHASE C"/>
    <property type="match status" value="1"/>
</dbReference>
<dbReference type="PANTHER" id="PTHR21600">
    <property type="entry name" value="MITOCHONDRIAL RNA PSEUDOURIDINE SYNTHASE"/>
    <property type="match status" value="1"/>
</dbReference>
<dbReference type="SMART" id="SM00363">
    <property type="entry name" value="S4"/>
    <property type="match status" value="1"/>
</dbReference>
<evidence type="ECO:0000313" key="13">
    <source>
        <dbReference type="Proteomes" id="UP001139308"/>
    </source>
</evidence>
<keyword evidence="4" id="KW-0698">rRNA processing</keyword>
<dbReference type="Proteomes" id="UP001139308">
    <property type="component" value="Unassembled WGS sequence"/>
</dbReference>
<dbReference type="InterPro" id="IPR006145">
    <property type="entry name" value="PsdUridine_synth_RsuA/RluA"/>
</dbReference>
<dbReference type="InterPro" id="IPR036986">
    <property type="entry name" value="S4_RNA-bd_sf"/>
</dbReference>
<keyword evidence="6 9" id="KW-0413">Isomerase</keyword>
<dbReference type="Gene3D" id="3.30.2350.10">
    <property type="entry name" value="Pseudouridine synthase"/>
    <property type="match status" value="1"/>
</dbReference>
<comment type="caution">
    <text evidence="12">The sequence shown here is derived from an EMBL/GenBank/DDBJ whole genome shotgun (WGS) entry which is preliminary data.</text>
</comment>
<evidence type="ECO:0000256" key="4">
    <source>
        <dbReference type="ARBA" id="ARBA00022552"/>
    </source>
</evidence>
<name>A0A9X1RNB4_9BURK</name>
<keyword evidence="5 8" id="KW-0694">RNA-binding</keyword>
<dbReference type="NCBIfam" id="TIGR00005">
    <property type="entry name" value="rluA_subfam"/>
    <property type="match status" value="1"/>
</dbReference>
<dbReference type="PROSITE" id="PS50889">
    <property type="entry name" value="S4"/>
    <property type="match status" value="1"/>
</dbReference>
<evidence type="ECO:0000256" key="6">
    <source>
        <dbReference type="ARBA" id="ARBA00023235"/>
    </source>
</evidence>
<evidence type="ECO:0000256" key="7">
    <source>
        <dbReference type="PIRSR" id="PIRSR606225-1"/>
    </source>
</evidence>
<dbReference type="InterPro" id="IPR050188">
    <property type="entry name" value="RluA_PseudoU_synthase"/>
</dbReference>
<dbReference type="InterPro" id="IPR006225">
    <property type="entry name" value="PsdUridine_synth_RluC/D"/>
</dbReference>
<accession>A0A9X1RNB4</accession>
<feature type="region of interest" description="Disordered" evidence="10">
    <location>
        <begin position="327"/>
        <end position="353"/>
    </location>
</feature>
<dbReference type="CDD" id="cd00165">
    <property type="entry name" value="S4"/>
    <property type="match status" value="1"/>
</dbReference>
<organism evidence="12 13">
    <name type="scientific">Paraburkholderia tagetis</name>
    <dbReference type="NCBI Taxonomy" id="2913261"/>
    <lineage>
        <taxon>Bacteria</taxon>
        <taxon>Pseudomonadati</taxon>
        <taxon>Pseudomonadota</taxon>
        <taxon>Betaproteobacteria</taxon>
        <taxon>Burkholderiales</taxon>
        <taxon>Burkholderiaceae</taxon>
        <taxon>Paraburkholderia</taxon>
    </lineage>
</organism>
<evidence type="ECO:0000256" key="3">
    <source>
        <dbReference type="ARBA" id="ARBA00010876"/>
    </source>
</evidence>
<evidence type="ECO:0000313" key="12">
    <source>
        <dbReference type="EMBL" id="MCG5074593.1"/>
    </source>
</evidence>
<reference evidence="12" key="1">
    <citation type="submission" date="2022-01" db="EMBL/GenBank/DDBJ databases">
        <title>Genome sequence and assembly of Parabukholderia sp. RG36.</title>
        <authorList>
            <person name="Chhetri G."/>
        </authorList>
    </citation>
    <scope>NUCLEOTIDE SEQUENCE</scope>
    <source>
        <strain evidence="12">RG36</strain>
    </source>
</reference>
<proteinExistence type="inferred from homology"/>
<protein>
    <recommendedName>
        <fullName evidence="9">Pseudouridine synthase</fullName>
        <ecNumber evidence="9">5.4.99.-</ecNumber>
    </recommendedName>
</protein>
<evidence type="ECO:0000256" key="2">
    <source>
        <dbReference type="ARBA" id="ARBA00002876"/>
    </source>
</evidence>
<dbReference type="SUPFAM" id="SSF55174">
    <property type="entry name" value="Alpha-L RNA-binding motif"/>
    <property type="match status" value="1"/>
</dbReference>